<evidence type="ECO:0000313" key="2">
    <source>
        <dbReference type="Proteomes" id="UP000003544"/>
    </source>
</evidence>
<reference evidence="1 2" key="1">
    <citation type="journal article" date="2011" name="J. Bacteriol.">
        <title>Draft genome sequence of Methylophaga aminisulfidivorans MP T.</title>
        <authorList>
            <person name="Han G.H."/>
            <person name="Kim W."/>
            <person name="Chun J."/>
            <person name="Kim S.W."/>
        </authorList>
    </citation>
    <scope>NUCLEOTIDE SEQUENCE [LARGE SCALE GENOMIC DNA]</scope>
    <source>
        <strain evidence="2">MP(T)</strain>
    </source>
</reference>
<evidence type="ECO:0000313" key="1">
    <source>
        <dbReference type="EMBL" id="EGL55351.1"/>
    </source>
</evidence>
<gene>
    <name evidence="1" type="ORF">MAMP_02345</name>
</gene>
<dbReference type="RefSeq" id="WP_007145237.1">
    <property type="nucleotide sequence ID" value="NZ_AFIG01000001.1"/>
</dbReference>
<comment type="caution">
    <text evidence="1">The sequence shown here is derived from an EMBL/GenBank/DDBJ whole genome shotgun (WGS) entry which is preliminary data.</text>
</comment>
<protein>
    <recommendedName>
        <fullName evidence="3">Tfp pilus assembly protein PilN</fullName>
    </recommendedName>
</protein>
<proteinExistence type="predicted"/>
<organism evidence="1 2">
    <name type="scientific">Methylophaga aminisulfidivorans MP</name>
    <dbReference type="NCBI Taxonomy" id="1026882"/>
    <lineage>
        <taxon>Bacteria</taxon>
        <taxon>Pseudomonadati</taxon>
        <taxon>Pseudomonadota</taxon>
        <taxon>Gammaproteobacteria</taxon>
        <taxon>Thiotrichales</taxon>
        <taxon>Piscirickettsiaceae</taxon>
        <taxon>Methylophaga</taxon>
    </lineage>
</organism>
<name>F5T0J5_9GAMM</name>
<accession>F5T0J5</accession>
<dbReference type="STRING" id="1026882.MAMP_02345"/>
<dbReference type="OrthoDB" id="8703192at2"/>
<dbReference type="AlphaFoldDB" id="F5T0J5"/>
<dbReference type="EMBL" id="AFIG01000001">
    <property type="protein sequence ID" value="EGL55351.1"/>
    <property type="molecule type" value="Genomic_DNA"/>
</dbReference>
<dbReference type="Proteomes" id="UP000003544">
    <property type="component" value="Unassembled WGS sequence"/>
</dbReference>
<sequence length="173" mass="19388">MKTIHLNHRLHTSAPKPLASFLLSVAVLAVLLSLFFLQQSNARLAELKQEKARYSRTTESKSTAQPLSEREQAELDAVNVAINEIVRPWSQLFFALEESRFDSINLVAIEPNAKTNTVQIIAITSPVDEILAYIDELKKQAMVSSVSLLSTESVRLDGKEATQFELLVTWVEH</sequence>
<evidence type="ECO:0008006" key="3">
    <source>
        <dbReference type="Google" id="ProtNLM"/>
    </source>
</evidence>
<dbReference type="eggNOG" id="ENOG5032YN4">
    <property type="taxonomic scope" value="Bacteria"/>
</dbReference>
<keyword evidence="2" id="KW-1185">Reference proteome</keyword>